<dbReference type="PROSITE" id="PS51318">
    <property type="entry name" value="TAT"/>
    <property type="match status" value="1"/>
</dbReference>
<keyword evidence="1" id="KW-0732">Signal</keyword>
<evidence type="ECO:0000259" key="2">
    <source>
        <dbReference type="Pfam" id="PF19543"/>
    </source>
</evidence>
<dbReference type="Pfam" id="PF19543">
    <property type="entry name" value="GH123_N"/>
    <property type="match status" value="1"/>
</dbReference>
<reference evidence="3" key="2">
    <citation type="submission" date="2020-09" db="EMBL/GenBank/DDBJ databases">
        <authorList>
            <person name="Sun Q."/>
            <person name="Zhou Y."/>
        </authorList>
    </citation>
    <scope>NUCLEOTIDE SEQUENCE</scope>
    <source>
        <strain evidence="3">CGMCC 1.15447</strain>
    </source>
</reference>
<dbReference type="InterPro" id="IPR045711">
    <property type="entry name" value="GH123-like_N"/>
</dbReference>
<keyword evidence="4" id="KW-1185">Reference proteome</keyword>
<comment type="caution">
    <text evidence="3">The sequence shown here is derived from an EMBL/GenBank/DDBJ whole genome shotgun (WGS) entry which is preliminary data.</text>
</comment>
<gene>
    <name evidence="3" type="ORF">GCM10011507_09610</name>
</gene>
<reference evidence="3" key="1">
    <citation type="journal article" date="2014" name="Int. J. Syst. Evol. Microbiol.">
        <title>Complete genome sequence of Corynebacterium casei LMG S-19264T (=DSM 44701T), isolated from a smear-ripened cheese.</title>
        <authorList>
            <consortium name="US DOE Joint Genome Institute (JGI-PGF)"/>
            <person name="Walter F."/>
            <person name="Albersmeier A."/>
            <person name="Kalinowski J."/>
            <person name="Ruckert C."/>
        </authorList>
    </citation>
    <scope>NUCLEOTIDE SEQUENCE</scope>
    <source>
        <strain evidence="3">CGMCC 1.15447</strain>
    </source>
</reference>
<evidence type="ECO:0000313" key="4">
    <source>
        <dbReference type="Proteomes" id="UP000648801"/>
    </source>
</evidence>
<feature type="signal peptide" evidence="1">
    <location>
        <begin position="1"/>
        <end position="20"/>
    </location>
</feature>
<name>A0A916RKH8_9BACT</name>
<dbReference type="RefSeq" id="WP_188758137.1">
    <property type="nucleotide sequence ID" value="NZ_BMJB01000001.1"/>
</dbReference>
<accession>A0A916RKH8</accession>
<dbReference type="InterPro" id="IPR006311">
    <property type="entry name" value="TAT_signal"/>
</dbReference>
<sequence>MPNTSRRELLAVLGSAVAFAAAPVSLRAENKKEIAYSEEAPYTVADSPWSHLLGNHRAKVYVGEPNVAVWAHIKWRRADADPDQKAVLVYAPDGTEVLNAAAPNVYEDYGDVVFEAKQAGNYFIYYFPQMNARRSVLGPKGQYRKPEQQSEAGWQRQYAGAKDKLQSLPRAVLVEFQSRTALDSFYPMLVPATKDEVQELCARNSEAALIFVEDCEHPIQMSDRLPLRWVQRGTQELFSATVLRGETYVLQLGIYLREDHFAQDVSLDLRFEDLDGLDEGEKIPASAWTCVNTDIVSATGESTHTPVKAIPGKITALWCAVHVPLHAKPGRYQGKIVVRIGKSAEFPVAVELAVNKEFIRAGGVDQGWRLARIDWLNSKIGQEDKITAPYSPVQVDGQTVRCLGREVRFGDTGFPVSILSNQRELLAGPVTLSVNRDRTAWKGTSKVESINDAKAVLSSVGTSGLFKLDVTTVIEFDGGIGFDVKLSSRQTQSVSNIVLEIPYKKELAPYAVGMGLKGGERSRSWQWKWSQQPQRWKDQGSNLDFFLWMGDVAAGLYCKLSSLPGGWRNDENGSVSFSENGGRLLLRASCGSRKISAGEEVNLSFRLLPTPVKPLDPQRWKYRYSHAYQPPEELRELGATVNNIHQGTLPNMYINYPFLNLDLLTPYVSTAHELGMKIKIYYTMRELTTRLPELWTFRSLGHEIYRVGGTQGQGDPQLDFWLQEHLRDDYSAGWITLTPTGDIDTSLRVYSDSRLANFYLEGLNWLLKNVPIDGLYLDEIGYTRKTMQRVRRVLEGRPGAMIDMHGNDMWWSCQCPIGYYMEHLPYIDRLWLGEGFNPDSPPDFWLIEMSGIPFGLSSDMLEHPNPWRGMLFGMTNRALYTGPLPTPIWQLWDSFGIEDAEMIGWWDKEVPIKTGRQDVLATVYKKKDKSLIAIASWANQTTNVKLEFDWKALGLDEHRTKLVAHEMGYFQGAQKFDPRQSISVPSGKGYLLVTEQEDQIS</sequence>
<proteinExistence type="predicted"/>
<evidence type="ECO:0000256" key="1">
    <source>
        <dbReference type="SAM" id="SignalP"/>
    </source>
</evidence>
<organism evidence="3 4">
    <name type="scientific">Edaphobacter acidisoli</name>
    <dbReference type="NCBI Taxonomy" id="2040573"/>
    <lineage>
        <taxon>Bacteria</taxon>
        <taxon>Pseudomonadati</taxon>
        <taxon>Acidobacteriota</taxon>
        <taxon>Terriglobia</taxon>
        <taxon>Terriglobales</taxon>
        <taxon>Acidobacteriaceae</taxon>
        <taxon>Edaphobacter</taxon>
    </lineage>
</organism>
<feature type="chain" id="PRO_5036941659" description="Glycoside hydrolase 123-like N-terminal domain-containing protein" evidence="1">
    <location>
        <begin position="21"/>
        <end position="1001"/>
    </location>
</feature>
<protein>
    <recommendedName>
        <fullName evidence="2">Glycoside hydrolase 123-like N-terminal domain-containing protein</fullName>
    </recommendedName>
</protein>
<dbReference type="AlphaFoldDB" id="A0A916RKH8"/>
<dbReference type="Proteomes" id="UP000648801">
    <property type="component" value="Unassembled WGS sequence"/>
</dbReference>
<dbReference type="EMBL" id="BMJB01000001">
    <property type="protein sequence ID" value="GGA60110.1"/>
    <property type="molecule type" value="Genomic_DNA"/>
</dbReference>
<evidence type="ECO:0000313" key="3">
    <source>
        <dbReference type="EMBL" id="GGA60110.1"/>
    </source>
</evidence>
<feature type="domain" description="Glycoside hydrolase 123-like N-terminal" evidence="2">
    <location>
        <begin position="49"/>
        <end position="994"/>
    </location>
</feature>